<dbReference type="GO" id="GO:0006357">
    <property type="term" value="P:regulation of transcription by RNA polymerase II"/>
    <property type="evidence" value="ECO:0007669"/>
    <property type="project" value="TreeGrafter"/>
</dbReference>
<evidence type="ECO:0000259" key="3">
    <source>
        <dbReference type="PROSITE" id="PS51293"/>
    </source>
</evidence>
<dbReference type="GO" id="GO:0000785">
    <property type="term" value="C:chromatin"/>
    <property type="evidence" value="ECO:0007669"/>
    <property type="project" value="TreeGrafter"/>
</dbReference>
<dbReference type="GO" id="GO:0032991">
    <property type="term" value="C:protein-containing complex"/>
    <property type="evidence" value="ECO:0007669"/>
    <property type="project" value="UniProtKB-ARBA"/>
</dbReference>
<feature type="region of interest" description="Disordered" evidence="2">
    <location>
        <begin position="662"/>
        <end position="686"/>
    </location>
</feature>
<evidence type="ECO:0000256" key="2">
    <source>
        <dbReference type="SAM" id="MobiDB-lite"/>
    </source>
</evidence>
<organism evidence="4 5">
    <name type="scientific">Mycena metata</name>
    <dbReference type="NCBI Taxonomy" id="1033252"/>
    <lineage>
        <taxon>Eukaryota</taxon>
        <taxon>Fungi</taxon>
        <taxon>Dikarya</taxon>
        <taxon>Basidiomycota</taxon>
        <taxon>Agaricomycotina</taxon>
        <taxon>Agaricomycetes</taxon>
        <taxon>Agaricomycetidae</taxon>
        <taxon>Agaricales</taxon>
        <taxon>Marasmiineae</taxon>
        <taxon>Mycenaceae</taxon>
        <taxon>Mycena</taxon>
    </lineage>
</organism>
<feature type="compositionally biased region" description="Polar residues" evidence="2">
    <location>
        <begin position="775"/>
        <end position="795"/>
    </location>
</feature>
<dbReference type="SMART" id="SM00717">
    <property type="entry name" value="SANT"/>
    <property type="match status" value="2"/>
</dbReference>
<feature type="compositionally biased region" description="Polar residues" evidence="2">
    <location>
        <begin position="716"/>
        <end position="728"/>
    </location>
</feature>
<keyword evidence="1" id="KW-0175">Coiled coil</keyword>
<feature type="compositionally biased region" description="Basic residues" evidence="2">
    <location>
        <begin position="455"/>
        <end position="464"/>
    </location>
</feature>
<reference evidence="4" key="1">
    <citation type="submission" date="2023-03" db="EMBL/GenBank/DDBJ databases">
        <title>Massive genome expansion in bonnet fungi (Mycena s.s.) driven by repeated elements and novel gene families across ecological guilds.</title>
        <authorList>
            <consortium name="Lawrence Berkeley National Laboratory"/>
            <person name="Harder C.B."/>
            <person name="Miyauchi S."/>
            <person name="Viragh M."/>
            <person name="Kuo A."/>
            <person name="Thoen E."/>
            <person name="Andreopoulos B."/>
            <person name="Lu D."/>
            <person name="Skrede I."/>
            <person name="Drula E."/>
            <person name="Henrissat B."/>
            <person name="Morin E."/>
            <person name="Kohler A."/>
            <person name="Barry K."/>
            <person name="LaButti K."/>
            <person name="Morin E."/>
            <person name="Salamov A."/>
            <person name="Lipzen A."/>
            <person name="Mereny Z."/>
            <person name="Hegedus B."/>
            <person name="Baldrian P."/>
            <person name="Stursova M."/>
            <person name="Weitz H."/>
            <person name="Taylor A."/>
            <person name="Grigoriev I.V."/>
            <person name="Nagy L.G."/>
            <person name="Martin F."/>
            <person name="Kauserud H."/>
        </authorList>
    </citation>
    <scope>NUCLEOTIDE SEQUENCE</scope>
    <source>
        <strain evidence="4">CBHHK182m</strain>
    </source>
</reference>
<dbReference type="PANTHER" id="PTHR13992">
    <property type="entry name" value="NUCLEAR RECEPTOR CO-REPRESSOR RELATED NCOR"/>
    <property type="match status" value="1"/>
</dbReference>
<protein>
    <recommendedName>
        <fullName evidence="3">SANT domain-containing protein</fullName>
    </recommendedName>
</protein>
<gene>
    <name evidence="4" type="ORF">B0H16DRAFT_1722686</name>
</gene>
<feature type="region of interest" description="Disordered" evidence="2">
    <location>
        <begin position="701"/>
        <end position="1015"/>
    </location>
</feature>
<keyword evidence="5" id="KW-1185">Reference proteome</keyword>
<feature type="compositionally biased region" description="Pro residues" evidence="2">
    <location>
        <begin position="996"/>
        <end position="1009"/>
    </location>
</feature>
<feature type="coiled-coil region" evidence="1">
    <location>
        <begin position="261"/>
        <end position="288"/>
    </location>
</feature>
<feature type="region of interest" description="Disordered" evidence="2">
    <location>
        <begin position="454"/>
        <end position="570"/>
    </location>
</feature>
<comment type="caution">
    <text evidence="4">The sequence shown here is derived from an EMBL/GenBank/DDBJ whole genome shotgun (WGS) entry which is preliminary data.</text>
</comment>
<evidence type="ECO:0000313" key="5">
    <source>
        <dbReference type="Proteomes" id="UP001215598"/>
    </source>
</evidence>
<feature type="compositionally biased region" description="Polar residues" evidence="2">
    <location>
        <begin position="672"/>
        <end position="681"/>
    </location>
</feature>
<dbReference type="GO" id="GO:0005654">
    <property type="term" value="C:nucleoplasm"/>
    <property type="evidence" value="ECO:0007669"/>
    <property type="project" value="UniProtKB-ARBA"/>
</dbReference>
<dbReference type="InterPro" id="IPR001005">
    <property type="entry name" value="SANT/Myb"/>
</dbReference>
<feature type="compositionally biased region" description="Low complexity" evidence="2">
    <location>
        <begin position="796"/>
        <end position="818"/>
    </location>
</feature>
<feature type="compositionally biased region" description="Pro residues" evidence="2">
    <location>
        <begin position="971"/>
        <end position="981"/>
    </location>
</feature>
<dbReference type="CDD" id="cd00167">
    <property type="entry name" value="SANT"/>
    <property type="match status" value="1"/>
</dbReference>
<sequence>MRQRPEPQPEMADDGIKRTSKPAPTLPTWDVLPTLPDSPVNPDSPDSLMLDVTPDPSSPTVEVASLPMEPSPRPVEPAPHPAELAPRPEEPAERLVEPAPQPAEPVPMTVSEPAPSLALQASIPQRLISPAPLQKSVPPAPPKKYVPPPLPQRYITPPFIQRSMSPPPPDIEYVFDDIPRMGDAKSMADALRTVIMARRLRDKQTREERVDPVLLENLSISAPEEFYATPKTQEQLIEEVSLQRASHGIDDPFLAAKSWLHARFDKRRIALNKKREQLQAEYQSLHKRWRRHCDALSRQQARPVETPDNVPVSGRTTRRSAATLGDTVRSDLEMEQIIASLGYDEATDPNQLSTRNLATIPDMISVTGETYYTFDDTNNLVENASEYYAPHTGINDWTETEKELFLDKYAAFPKQFGTIASFLPNKTPSQCVAFYYLHKKKMIDFRRVVSQFAPNKRKRRRTGKQKGNGLLSDIRQHDAEVNGDADDSPSYAGRPTRGRRSIPEGRKPSGRRHALQFEATTTATPTPEPEARPKRRRVAATSRSVLFQDDLDDDTDGEPKKKKRGRKPRSATAVVDEFVTPLPTPPITEVDLDLIYPEPILPDPNHWSSDDQDLFLDLLTLHGENFKRIAVAMPNKAVAEYFKAKFEELDLGTVLAKAFPPALVPADIPPSGRTSPEDTTLSSAPSASALEVDFQETTSTAAVDLQDDTPPRTVDQEITSTTGAELSSTTAATDTAVVDQSESAKPSPPQNEDNETAVSVLDPNAMWDSMDPGSVPQSLAQSRAQSRAQSPTARQVSPVVEASPSAAAAVPVSRHAPPMASLTRDSLAAEGPSSDGNSRPPPLQTVTIPEYTPAAPPSAKQNPVAGPSKPKQNPVASPSEPKPSEKDDVPSPAQYPVMSSLTYDPVWGGYYDPMTANRVMFGPPGRYPGDATPTHPYSSGPYATPMHPPPRPPPDDAAQTHPYSSGQHAPYPGPPRPPPSDVAPTYSYSSGEHVPYPTPTHPPPRPPGPVSSRPARQYVAPYPYYVTPPYPSHAYQPYPSTYQP</sequence>
<feature type="domain" description="SANT" evidence="3">
    <location>
        <begin position="392"/>
        <end position="443"/>
    </location>
</feature>
<dbReference type="PROSITE" id="PS51293">
    <property type="entry name" value="SANT"/>
    <property type="match status" value="1"/>
</dbReference>
<dbReference type="Pfam" id="PF00249">
    <property type="entry name" value="Myb_DNA-binding"/>
    <property type="match status" value="1"/>
</dbReference>
<feature type="compositionally biased region" description="Low complexity" evidence="2">
    <location>
        <begin position="729"/>
        <end position="739"/>
    </location>
</feature>
<feature type="compositionally biased region" description="Basic and acidic residues" evidence="2">
    <location>
        <begin position="86"/>
        <end position="96"/>
    </location>
</feature>
<dbReference type="SUPFAM" id="SSF46689">
    <property type="entry name" value="Homeodomain-like"/>
    <property type="match status" value="1"/>
</dbReference>
<dbReference type="InterPro" id="IPR009057">
    <property type="entry name" value="Homeodomain-like_sf"/>
</dbReference>
<dbReference type="InterPro" id="IPR051571">
    <property type="entry name" value="N-CoR_corepressor"/>
</dbReference>
<evidence type="ECO:0000256" key="1">
    <source>
        <dbReference type="SAM" id="Coils"/>
    </source>
</evidence>
<feature type="region of interest" description="Disordered" evidence="2">
    <location>
        <begin position="1"/>
        <end position="110"/>
    </location>
</feature>
<dbReference type="PANTHER" id="PTHR13992:SF39">
    <property type="entry name" value="SMRTER, ISOFORM G"/>
    <property type="match status" value="1"/>
</dbReference>
<feature type="compositionally biased region" description="Basic residues" evidence="2">
    <location>
        <begin position="560"/>
        <end position="569"/>
    </location>
</feature>
<feature type="region of interest" description="Disordered" evidence="2">
    <location>
        <begin position="296"/>
        <end position="322"/>
    </location>
</feature>
<dbReference type="EMBL" id="JARKIB010000052">
    <property type="protein sequence ID" value="KAJ7754507.1"/>
    <property type="molecule type" value="Genomic_DNA"/>
</dbReference>
<dbReference type="Proteomes" id="UP001215598">
    <property type="component" value="Unassembled WGS sequence"/>
</dbReference>
<proteinExistence type="predicted"/>
<dbReference type="AlphaFoldDB" id="A0AAD7J3T4"/>
<feature type="compositionally biased region" description="Pro residues" evidence="2">
    <location>
        <begin position="69"/>
        <end position="80"/>
    </location>
</feature>
<evidence type="ECO:0000313" key="4">
    <source>
        <dbReference type="EMBL" id="KAJ7754507.1"/>
    </source>
</evidence>
<feature type="compositionally biased region" description="Low complexity" evidence="2">
    <location>
        <begin position="37"/>
        <end position="47"/>
    </location>
</feature>
<dbReference type="Gene3D" id="1.10.10.60">
    <property type="entry name" value="Homeodomain-like"/>
    <property type="match status" value="1"/>
</dbReference>
<name>A0AAD7J3T4_9AGAR</name>
<dbReference type="InterPro" id="IPR017884">
    <property type="entry name" value="SANT_dom"/>
</dbReference>
<accession>A0AAD7J3T4</accession>